<feature type="region of interest" description="Disordered" evidence="11">
    <location>
        <begin position="1"/>
        <end position="77"/>
    </location>
</feature>
<dbReference type="InterPro" id="IPR036910">
    <property type="entry name" value="HMG_box_dom_sf"/>
</dbReference>
<dbReference type="GO" id="GO:1990907">
    <property type="term" value="C:beta-catenin-TCF complex"/>
    <property type="evidence" value="ECO:0007669"/>
    <property type="project" value="TreeGrafter"/>
</dbReference>
<evidence type="ECO:0000256" key="4">
    <source>
        <dbReference type="ARBA" id="ARBA00022687"/>
    </source>
</evidence>
<dbReference type="Gene3D" id="4.10.900.10">
    <property type="entry name" value="TCF3-CBD (Catenin binding domain)"/>
    <property type="match status" value="1"/>
</dbReference>
<keyword evidence="8" id="KW-0804">Transcription</keyword>
<dbReference type="PANTHER" id="PTHR10373">
    <property type="entry name" value="TRANSCRIPTION FACTOR 7 FAMILY MEMBER"/>
    <property type="match status" value="1"/>
</dbReference>
<evidence type="ECO:0000256" key="2">
    <source>
        <dbReference type="ARBA" id="ARBA00006569"/>
    </source>
</evidence>
<evidence type="ECO:0000313" key="14">
    <source>
        <dbReference type="Proteomes" id="UP000324091"/>
    </source>
</evidence>
<feature type="compositionally biased region" description="Low complexity" evidence="11">
    <location>
        <begin position="503"/>
        <end position="524"/>
    </location>
</feature>
<dbReference type="Proteomes" id="UP000324091">
    <property type="component" value="Chromosome 20"/>
</dbReference>
<dbReference type="Gene3D" id="1.10.30.10">
    <property type="entry name" value="High mobility group box domain"/>
    <property type="match status" value="1"/>
</dbReference>
<name>A0A5C6NHS7_9TELE</name>
<keyword evidence="9 10" id="KW-0539">Nucleus</keyword>
<keyword evidence="5" id="KW-0805">Transcription regulation</keyword>
<evidence type="ECO:0000256" key="7">
    <source>
        <dbReference type="ARBA" id="ARBA00023159"/>
    </source>
</evidence>
<gene>
    <name evidence="13" type="ORF">D4764_20G0002030</name>
</gene>
<comment type="subcellular location">
    <subcellularLocation>
        <location evidence="1">Nucleus</location>
    </subcellularLocation>
</comment>
<evidence type="ECO:0000313" key="13">
    <source>
        <dbReference type="EMBL" id="TWW66171.1"/>
    </source>
</evidence>
<dbReference type="CDD" id="cd21996">
    <property type="entry name" value="HMG-box_TCF7-like"/>
    <property type="match status" value="1"/>
</dbReference>
<dbReference type="Pfam" id="PF08347">
    <property type="entry name" value="CTNNB1_binding"/>
    <property type="match status" value="1"/>
</dbReference>
<evidence type="ECO:0000256" key="5">
    <source>
        <dbReference type="ARBA" id="ARBA00023015"/>
    </source>
</evidence>
<dbReference type="SUPFAM" id="SSF47095">
    <property type="entry name" value="HMG-box"/>
    <property type="match status" value="1"/>
</dbReference>
<dbReference type="GO" id="GO:0060070">
    <property type="term" value="P:canonical Wnt signaling pathway"/>
    <property type="evidence" value="ECO:0007669"/>
    <property type="project" value="TreeGrafter"/>
</dbReference>
<dbReference type="GO" id="GO:0008284">
    <property type="term" value="P:positive regulation of cell population proliferation"/>
    <property type="evidence" value="ECO:0007669"/>
    <property type="project" value="UniProtKB-ARBA"/>
</dbReference>
<feature type="compositionally biased region" description="Low complexity" evidence="11">
    <location>
        <begin position="452"/>
        <end position="469"/>
    </location>
</feature>
<dbReference type="PANTHER" id="PTHR10373:SF32">
    <property type="entry name" value="TRANSCRIPTION FACTOR 7-LIKE 2"/>
    <property type="match status" value="1"/>
</dbReference>
<feature type="compositionally biased region" description="Low complexity" evidence="11">
    <location>
        <begin position="48"/>
        <end position="59"/>
    </location>
</feature>
<dbReference type="AlphaFoldDB" id="A0A5C6NHS7"/>
<evidence type="ECO:0000256" key="11">
    <source>
        <dbReference type="SAM" id="MobiDB-lite"/>
    </source>
</evidence>
<evidence type="ECO:0000259" key="12">
    <source>
        <dbReference type="PROSITE" id="PS50118"/>
    </source>
</evidence>
<feature type="compositionally biased region" description="Low complexity" evidence="11">
    <location>
        <begin position="260"/>
        <end position="277"/>
    </location>
</feature>
<proteinExistence type="inferred from homology"/>
<dbReference type="InterPro" id="IPR009071">
    <property type="entry name" value="HMG_box_dom"/>
</dbReference>
<dbReference type="FunFam" id="1.10.30.10:FF:000001">
    <property type="entry name" value="transcription factor 7 isoform X2"/>
    <property type="match status" value="1"/>
</dbReference>
<dbReference type="GO" id="GO:0021903">
    <property type="term" value="P:rostrocaudal neural tube patterning"/>
    <property type="evidence" value="ECO:0007669"/>
    <property type="project" value="UniProtKB-ARBA"/>
</dbReference>
<dbReference type="FunFam" id="4.10.900.10:FF:000002">
    <property type="entry name" value="transcription factor 7-like 2 isoform X1"/>
    <property type="match status" value="1"/>
</dbReference>
<organism evidence="13 14">
    <name type="scientific">Takifugu flavidus</name>
    <name type="common">sansaifugu</name>
    <dbReference type="NCBI Taxonomy" id="433684"/>
    <lineage>
        <taxon>Eukaryota</taxon>
        <taxon>Metazoa</taxon>
        <taxon>Chordata</taxon>
        <taxon>Craniata</taxon>
        <taxon>Vertebrata</taxon>
        <taxon>Euteleostomi</taxon>
        <taxon>Actinopterygii</taxon>
        <taxon>Neopterygii</taxon>
        <taxon>Teleostei</taxon>
        <taxon>Neoteleostei</taxon>
        <taxon>Acanthomorphata</taxon>
        <taxon>Eupercaria</taxon>
        <taxon>Tetraodontiformes</taxon>
        <taxon>Tetradontoidea</taxon>
        <taxon>Tetraodontidae</taxon>
        <taxon>Takifugu</taxon>
    </lineage>
</organism>
<dbReference type="SMART" id="SM00398">
    <property type="entry name" value="HMG"/>
    <property type="match status" value="1"/>
</dbReference>
<dbReference type="InterPro" id="IPR024940">
    <property type="entry name" value="TCF/LEF"/>
</dbReference>
<feature type="region of interest" description="Disordered" evidence="11">
    <location>
        <begin position="258"/>
        <end position="305"/>
    </location>
</feature>
<keyword evidence="6 10" id="KW-0238">DNA-binding</keyword>
<keyword evidence="3" id="KW-0678">Repressor</keyword>
<protein>
    <submittedName>
        <fullName evidence="13">Transcription factor 7-like 1-B HMG box transcription factor 3-B</fullName>
    </submittedName>
</protein>
<feature type="DNA-binding region" description="HMG box" evidence="10">
    <location>
        <begin position="308"/>
        <end position="376"/>
    </location>
</feature>
<evidence type="ECO:0000256" key="10">
    <source>
        <dbReference type="PROSITE-ProRule" id="PRU00267"/>
    </source>
</evidence>
<dbReference type="InterPro" id="IPR013558">
    <property type="entry name" value="CTNNB1-bd_N"/>
</dbReference>
<sequence length="585" mass="63988">MPQLNGEDGDDLGANDELIAFKDEGEHEEKRNVSAERDLDDVKSSLVNESETNSSSDSEVPGDRRPKPGVDLERRARHGQLLDEDVFRRRQDGGLFHPSPYVGYPFFMIPDLGNFCSPYLPNGALASNARTYLPFQWPLLDVAARSAIRDSTNAAHLPNNVPMVQHPHMTHLHPLLSYSPEAFSPQRASPGFSPDTGISRSPHTACYPVSPGGMAQITHPLGWLPGQPMYPLPGGFSPAALAMNASMSSLMTGGFSPRLVPTSQSSSPHPSVAPPVVKQEPGVSNSSQPGTKMPEGQHEKEDDKRFYIKKPLNAFMLYMREERPKVVAQCNVKESATINQILGQRWHSLTKEEQAKYYEMARKERLVHSKLYPGWSARENYGKKKKRKRSKSESNEEGVPPQLKRPPVPPEEKPHTQTAHTQPRPFMTQPHTVSHLTHTQLSQASPASSLDSPATPTTALASPAAPAATHTEHTHSTNSSYMSPYGEQLQPLSLTTKPHRTPHPTNHNTGTPGPSTPSSSTDTPTPSPLMTPSRCSPPPHLPPPLPPLLSQPFLAPPPTSAPPSAVSSHSALTQSQQFSRRTNQL</sequence>
<comment type="caution">
    <text evidence="13">The sequence shown here is derived from an EMBL/GenBank/DDBJ whole genome shotgun (WGS) entry which is preliminary data.</text>
</comment>
<feature type="domain" description="HMG box" evidence="12">
    <location>
        <begin position="308"/>
        <end position="376"/>
    </location>
</feature>
<feature type="compositionally biased region" description="Basic and acidic residues" evidence="11">
    <location>
        <begin position="295"/>
        <end position="305"/>
    </location>
</feature>
<feature type="compositionally biased region" description="Polar residues" evidence="11">
    <location>
        <begin position="429"/>
        <end position="451"/>
    </location>
</feature>
<dbReference type="GO" id="GO:0071664">
    <property type="term" value="C:catenin-TCF7L2 complex"/>
    <property type="evidence" value="ECO:0007669"/>
    <property type="project" value="TreeGrafter"/>
</dbReference>
<keyword evidence="4" id="KW-0879">Wnt signaling pathway</keyword>
<dbReference type="GO" id="GO:0010456">
    <property type="term" value="P:cell proliferation in dorsal spinal cord"/>
    <property type="evidence" value="ECO:0007669"/>
    <property type="project" value="UniProtKB-ARBA"/>
</dbReference>
<feature type="compositionally biased region" description="Polar residues" evidence="11">
    <location>
        <begin position="572"/>
        <end position="585"/>
    </location>
</feature>
<dbReference type="EMBL" id="RHFK02000013">
    <property type="protein sequence ID" value="TWW66171.1"/>
    <property type="molecule type" value="Genomic_DNA"/>
</dbReference>
<feature type="compositionally biased region" description="Basic and acidic residues" evidence="11">
    <location>
        <begin position="19"/>
        <end position="43"/>
    </location>
</feature>
<dbReference type="Pfam" id="PF00505">
    <property type="entry name" value="HMG_box"/>
    <property type="match status" value="1"/>
</dbReference>
<comment type="similarity">
    <text evidence="2">Belongs to the TCF/LEF family.</text>
</comment>
<evidence type="ECO:0000256" key="8">
    <source>
        <dbReference type="ARBA" id="ARBA00023163"/>
    </source>
</evidence>
<accession>A0A5C6NHS7</accession>
<dbReference type="GO" id="GO:0030901">
    <property type="term" value="P:midbrain development"/>
    <property type="evidence" value="ECO:0007669"/>
    <property type="project" value="UniProtKB-ARBA"/>
</dbReference>
<reference evidence="13 14" key="1">
    <citation type="submission" date="2019-04" db="EMBL/GenBank/DDBJ databases">
        <title>Chromosome genome assembly for Takifugu flavidus.</title>
        <authorList>
            <person name="Xiao S."/>
        </authorList>
    </citation>
    <scope>NUCLEOTIDE SEQUENCE [LARGE SCALE GENOMIC DNA]</scope>
    <source>
        <strain evidence="13">HTHZ2018</strain>
        <tissue evidence="13">Muscle</tissue>
    </source>
</reference>
<dbReference type="GO" id="GO:0000785">
    <property type="term" value="C:chromatin"/>
    <property type="evidence" value="ECO:0007669"/>
    <property type="project" value="TreeGrafter"/>
</dbReference>
<dbReference type="InterPro" id="IPR027397">
    <property type="entry name" value="Catenin-bd_sf"/>
</dbReference>
<dbReference type="PROSITE" id="PS50118">
    <property type="entry name" value="HMG_BOX_2"/>
    <property type="match status" value="1"/>
</dbReference>
<evidence type="ECO:0000256" key="9">
    <source>
        <dbReference type="ARBA" id="ARBA00023242"/>
    </source>
</evidence>
<feature type="compositionally biased region" description="Pro residues" evidence="11">
    <location>
        <begin position="525"/>
        <end position="561"/>
    </location>
</feature>
<dbReference type="GO" id="GO:0000981">
    <property type="term" value="F:DNA-binding transcription factor activity, RNA polymerase II-specific"/>
    <property type="evidence" value="ECO:0007669"/>
    <property type="project" value="TreeGrafter"/>
</dbReference>
<dbReference type="GO" id="GO:0000978">
    <property type="term" value="F:RNA polymerase II cis-regulatory region sequence-specific DNA binding"/>
    <property type="evidence" value="ECO:0007669"/>
    <property type="project" value="TreeGrafter"/>
</dbReference>
<feature type="compositionally biased region" description="Low complexity" evidence="11">
    <location>
        <begin position="562"/>
        <end position="571"/>
    </location>
</feature>
<evidence type="ECO:0000256" key="3">
    <source>
        <dbReference type="ARBA" id="ARBA00022491"/>
    </source>
</evidence>
<keyword evidence="14" id="KW-1185">Reference proteome</keyword>
<dbReference type="GO" id="GO:0060847">
    <property type="term" value="P:endothelial cell fate specification"/>
    <property type="evidence" value="ECO:0007669"/>
    <property type="project" value="UniProtKB-ARBA"/>
</dbReference>
<evidence type="ECO:0000256" key="6">
    <source>
        <dbReference type="ARBA" id="ARBA00023125"/>
    </source>
</evidence>
<dbReference type="GO" id="GO:0007507">
    <property type="term" value="P:heart development"/>
    <property type="evidence" value="ECO:0007669"/>
    <property type="project" value="UniProtKB-ARBA"/>
</dbReference>
<feature type="region of interest" description="Disordered" evidence="11">
    <location>
        <begin position="378"/>
        <end position="585"/>
    </location>
</feature>
<feature type="compositionally biased region" description="Basic and acidic residues" evidence="11">
    <location>
        <begin position="61"/>
        <end position="74"/>
    </location>
</feature>
<evidence type="ECO:0000256" key="1">
    <source>
        <dbReference type="ARBA" id="ARBA00004123"/>
    </source>
</evidence>
<keyword evidence="7" id="KW-0010">Activator</keyword>